<evidence type="ECO:0000313" key="11">
    <source>
        <dbReference type="Proteomes" id="UP001231124"/>
    </source>
</evidence>
<comment type="subunit">
    <text evidence="4">Homodimer.</text>
</comment>
<dbReference type="Pfam" id="PF00293">
    <property type="entry name" value="NUDIX"/>
    <property type="match status" value="1"/>
</dbReference>
<dbReference type="InterPro" id="IPR004385">
    <property type="entry name" value="NDP_pyrophosphatase"/>
</dbReference>
<name>A0ABU0HVC1_9HYPH</name>
<evidence type="ECO:0000256" key="8">
    <source>
        <dbReference type="ARBA" id="ARBA00032272"/>
    </source>
</evidence>
<organism evidence="10 11">
    <name type="scientific">Methylobacterium aerolatum</name>
    <dbReference type="NCBI Taxonomy" id="418708"/>
    <lineage>
        <taxon>Bacteria</taxon>
        <taxon>Pseudomonadati</taxon>
        <taxon>Pseudomonadota</taxon>
        <taxon>Alphaproteobacteria</taxon>
        <taxon>Hyphomicrobiales</taxon>
        <taxon>Methylobacteriaceae</taxon>
        <taxon>Methylobacterium</taxon>
    </lineage>
</organism>
<protein>
    <recommendedName>
        <fullName evidence="5">GDP-mannose pyrophosphatase</fullName>
    </recommendedName>
    <alternativeName>
        <fullName evidence="7">GDP-mannose hydrolase</fullName>
    </alternativeName>
    <alternativeName>
        <fullName evidence="8">GDPMK</fullName>
    </alternativeName>
</protein>
<dbReference type="PANTHER" id="PTHR11839:SF18">
    <property type="entry name" value="NUDIX HYDROLASE DOMAIN-CONTAINING PROTEIN"/>
    <property type="match status" value="1"/>
</dbReference>
<comment type="catalytic activity">
    <reaction evidence="1">
        <text>GDP-alpha-D-mannose + H2O = alpha-D-mannose 1-phosphate + GMP + 2 H(+)</text>
        <dbReference type="Rhea" id="RHEA:27978"/>
        <dbReference type="ChEBI" id="CHEBI:15377"/>
        <dbReference type="ChEBI" id="CHEBI:15378"/>
        <dbReference type="ChEBI" id="CHEBI:57527"/>
        <dbReference type="ChEBI" id="CHEBI:58115"/>
        <dbReference type="ChEBI" id="CHEBI:58409"/>
    </reaction>
</comment>
<reference evidence="10 11" key="1">
    <citation type="submission" date="2023-07" db="EMBL/GenBank/DDBJ databases">
        <title>Genomic Encyclopedia of Type Strains, Phase IV (KMG-IV): sequencing the most valuable type-strain genomes for metagenomic binning, comparative biology and taxonomic classification.</title>
        <authorList>
            <person name="Goeker M."/>
        </authorList>
    </citation>
    <scope>NUCLEOTIDE SEQUENCE [LARGE SCALE GENOMIC DNA]</scope>
    <source>
        <strain evidence="10 11">DSM 19013</strain>
    </source>
</reference>
<feature type="domain" description="Nudix hydrolase" evidence="9">
    <location>
        <begin position="37"/>
        <end position="180"/>
    </location>
</feature>
<proteinExistence type="inferred from homology"/>
<evidence type="ECO:0000256" key="1">
    <source>
        <dbReference type="ARBA" id="ARBA00000847"/>
    </source>
</evidence>
<evidence type="ECO:0000256" key="6">
    <source>
        <dbReference type="ARBA" id="ARBA00022801"/>
    </source>
</evidence>
<dbReference type="InterPro" id="IPR000086">
    <property type="entry name" value="NUDIX_hydrolase_dom"/>
</dbReference>
<evidence type="ECO:0000256" key="5">
    <source>
        <dbReference type="ARBA" id="ARBA00016377"/>
    </source>
</evidence>
<dbReference type="RefSeq" id="WP_238204857.1">
    <property type="nucleotide sequence ID" value="NZ_BPQE01000020.1"/>
</dbReference>
<dbReference type="EMBL" id="JAUSVP010000001">
    <property type="protein sequence ID" value="MDQ0445842.1"/>
    <property type="molecule type" value="Genomic_DNA"/>
</dbReference>
<dbReference type="InterPro" id="IPR015797">
    <property type="entry name" value="NUDIX_hydrolase-like_dom_sf"/>
</dbReference>
<evidence type="ECO:0000256" key="2">
    <source>
        <dbReference type="ARBA" id="ARBA00001946"/>
    </source>
</evidence>
<keyword evidence="11" id="KW-1185">Reference proteome</keyword>
<evidence type="ECO:0000256" key="7">
    <source>
        <dbReference type="ARBA" id="ARBA00032162"/>
    </source>
</evidence>
<sequence>MAARIGGVRIAHEGWARFLVAEVIQADGTRISREVEDHGRAVAVLPYDPERRMATLVSQLRAPLLFAGGPPSILEIPAGLLEDEPPEEGARREASEETGLRLSTLEPVTSAWSMPGISTERMDLFLAAYTEADRVGAGGGLAGEGETVSVHEVPLSELAAMIERGALADMKTLVCVFALQLRRPELFSKP</sequence>
<dbReference type="Gene3D" id="3.90.79.10">
    <property type="entry name" value="Nucleoside Triphosphate Pyrophosphohydrolase"/>
    <property type="match status" value="1"/>
</dbReference>
<keyword evidence="6" id="KW-0378">Hydrolase</keyword>
<dbReference type="CDD" id="cd24157">
    <property type="entry name" value="NUDIX_GDPMK"/>
    <property type="match status" value="1"/>
</dbReference>
<evidence type="ECO:0000256" key="3">
    <source>
        <dbReference type="ARBA" id="ARBA00007275"/>
    </source>
</evidence>
<dbReference type="PANTHER" id="PTHR11839">
    <property type="entry name" value="UDP/ADP-SUGAR PYROPHOSPHATASE"/>
    <property type="match status" value="1"/>
</dbReference>
<accession>A0ABU0HVC1</accession>
<evidence type="ECO:0000259" key="9">
    <source>
        <dbReference type="PROSITE" id="PS51462"/>
    </source>
</evidence>
<evidence type="ECO:0000256" key="4">
    <source>
        <dbReference type="ARBA" id="ARBA00011738"/>
    </source>
</evidence>
<dbReference type="SUPFAM" id="SSF55811">
    <property type="entry name" value="Nudix"/>
    <property type="match status" value="1"/>
</dbReference>
<comment type="caution">
    <text evidence="10">The sequence shown here is derived from an EMBL/GenBank/DDBJ whole genome shotgun (WGS) entry which is preliminary data.</text>
</comment>
<dbReference type="NCBIfam" id="TIGR00052">
    <property type="entry name" value="nudix-type nucleoside diphosphatase, YffH/AdpP family"/>
    <property type="match status" value="1"/>
</dbReference>
<dbReference type="Proteomes" id="UP001231124">
    <property type="component" value="Unassembled WGS sequence"/>
</dbReference>
<gene>
    <name evidence="10" type="ORF">QO012_000320</name>
</gene>
<dbReference type="PROSITE" id="PS51462">
    <property type="entry name" value="NUDIX"/>
    <property type="match status" value="1"/>
</dbReference>
<comment type="cofactor">
    <cofactor evidence="2">
        <name>Mg(2+)</name>
        <dbReference type="ChEBI" id="CHEBI:18420"/>
    </cofactor>
</comment>
<evidence type="ECO:0000313" key="10">
    <source>
        <dbReference type="EMBL" id="MDQ0445842.1"/>
    </source>
</evidence>
<comment type="similarity">
    <text evidence="3">Belongs to the Nudix hydrolase family. NudK subfamily.</text>
</comment>